<evidence type="ECO:0000256" key="6">
    <source>
        <dbReference type="ARBA" id="ARBA00016397"/>
    </source>
</evidence>
<dbReference type="AlphaFoldDB" id="A0A8J7PBA0"/>
<evidence type="ECO:0000256" key="3">
    <source>
        <dbReference type="ARBA" id="ARBA00004584"/>
    </source>
</evidence>
<keyword evidence="8" id="KW-0809">Transit peptide</keyword>
<evidence type="ECO:0000256" key="2">
    <source>
        <dbReference type="ARBA" id="ARBA00004173"/>
    </source>
</evidence>
<dbReference type="GO" id="GO:0005840">
    <property type="term" value="C:ribosome"/>
    <property type="evidence" value="ECO:0007669"/>
    <property type="project" value="UniProtKB-KW"/>
</dbReference>
<sequence length="536" mass="60031">GLFQNPLKVLSAGLKTYAPPPDYSGVVLPERPKLKFINKVPNLKKAKREMKRLRDIRGPATGGTTFKHGQYGIVAMGGGYLHWGHMEMMRLTINRHIDPRTTFARWRVNAPYKPITRKGLGQRMGGGKGAIDHYVTPVRCGRLVLELGGRCELGEVEPVLIEVTKKLPFPAKVVSRESLAAMQQEVKDRELNNQNPWTFQRVAASNMLGIRKMLSPFDLRYHGRYTGKFYLPGRVVLSFCLFILPSPLIMQKPPRASDRPAGPTPSRSTKGGRKKRQVYSQAAVSKGKAQCIEPQKKKGVCSVVLPAGKKGKVLKDWKPLPKSSLQYLSETLNMAILSVLSSSRKGREELQRQLNKQKDSFLAHCAQLKVPSTNQGDMRRIKQLHQVEKEKLDIGKNTLHKLEDNVSCVVKTLEEMEVEKNSLQEGISTFRVQQEKLERCTQKVLPRPGPRALQLPPLPPRSFTAPLLQEQMMKMLPNPGIALQLGQALQASKEMKDIVAFLELAHDQVDRLEHYSRSGPETASEGQRSSSPEAAQ</sequence>
<evidence type="ECO:0000256" key="4">
    <source>
        <dbReference type="ARBA" id="ARBA00008191"/>
    </source>
</evidence>
<evidence type="ECO:0000256" key="1">
    <source>
        <dbReference type="ARBA" id="ARBA00004123"/>
    </source>
</evidence>
<comment type="similarity">
    <text evidence="4">Belongs to the CENP-Q/OKP1 family.</text>
</comment>
<dbReference type="GO" id="GO:0005743">
    <property type="term" value="C:mitochondrial inner membrane"/>
    <property type="evidence" value="ECO:0007669"/>
    <property type="project" value="UniProtKB-ARBA"/>
</dbReference>
<dbReference type="GO" id="GO:0006412">
    <property type="term" value="P:translation"/>
    <property type="evidence" value="ECO:0007669"/>
    <property type="project" value="InterPro"/>
</dbReference>
<feature type="compositionally biased region" description="Polar residues" evidence="16">
    <location>
        <begin position="519"/>
        <end position="536"/>
    </location>
</feature>
<dbReference type="InterPro" id="IPR036920">
    <property type="entry name" value="Ribosomal_uL16_sf"/>
</dbReference>
<name>A0A8J7PBA0_ATRSP</name>
<dbReference type="PANTHER" id="PTHR31345:SF3">
    <property type="entry name" value="CENTROMERE PROTEIN Q"/>
    <property type="match status" value="1"/>
</dbReference>
<dbReference type="GO" id="GO:0019843">
    <property type="term" value="F:rRNA binding"/>
    <property type="evidence" value="ECO:0007669"/>
    <property type="project" value="InterPro"/>
</dbReference>
<keyword evidence="10" id="KW-0496">Mitochondrion</keyword>
<evidence type="ECO:0000256" key="15">
    <source>
        <dbReference type="ARBA" id="ARBA00035440"/>
    </source>
</evidence>
<accession>A0A8J7PBA0</accession>
<evidence type="ECO:0000256" key="9">
    <source>
        <dbReference type="ARBA" id="ARBA00022980"/>
    </source>
</evidence>
<dbReference type="Gene3D" id="3.90.1170.10">
    <property type="entry name" value="Ribosomal protein L10e/L16"/>
    <property type="match status" value="1"/>
</dbReference>
<evidence type="ECO:0000256" key="14">
    <source>
        <dbReference type="ARBA" id="ARBA00035302"/>
    </source>
</evidence>
<comment type="similarity">
    <text evidence="5">Belongs to the universal ribosomal protein uL16 family.</text>
</comment>
<feature type="region of interest" description="Disordered" evidence="16">
    <location>
        <begin position="253"/>
        <end position="277"/>
    </location>
</feature>
<dbReference type="GO" id="GO:1990904">
    <property type="term" value="C:ribonucleoprotein complex"/>
    <property type="evidence" value="ECO:0007669"/>
    <property type="project" value="UniProtKB-KW"/>
</dbReference>
<evidence type="ECO:0000256" key="12">
    <source>
        <dbReference type="ARBA" id="ARBA00023274"/>
    </source>
</evidence>
<evidence type="ECO:0000256" key="13">
    <source>
        <dbReference type="ARBA" id="ARBA00023328"/>
    </source>
</evidence>
<dbReference type="PANTHER" id="PTHR31345">
    <property type="entry name" value="CENTROMERE PROTEIN Q"/>
    <property type="match status" value="1"/>
</dbReference>
<dbReference type="InterPro" id="IPR000114">
    <property type="entry name" value="Ribosomal_uL16_bact-type"/>
</dbReference>
<dbReference type="InterPro" id="IPR016180">
    <property type="entry name" value="Ribosomal_uL16_dom"/>
</dbReference>
<dbReference type="FunFam" id="3.90.1170.10:FF:000005">
    <property type="entry name" value="39S ribosomal protein L16, mitochondrial"/>
    <property type="match status" value="1"/>
</dbReference>
<dbReference type="SUPFAM" id="SSF54686">
    <property type="entry name" value="Ribosomal protein L16p/L10e"/>
    <property type="match status" value="1"/>
</dbReference>
<dbReference type="CDD" id="cd01433">
    <property type="entry name" value="Ribosomal_L16_L10e"/>
    <property type="match status" value="1"/>
</dbReference>
<dbReference type="Proteomes" id="UP000736164">
    <property type="component" value="Unassembled WGS sequence"/>
</dbReference>
<evidence type="ECO:0000313" key="18">
    <source>
        <dbReference type="Proteomes" id="UP000736164"/>
    </source>
</evidence>
<dbReference type="PRINTS" id="PR00060">
    <property type="entry name" value="RIBOSOMALL16"/>
</dbReference>
<organism evidence="17 18">
    <name type="scientific">Atractosteus spatula</name>
    <name type="common">Alligator gar</name>
    <name type="synonym">Lepisosteus spatula</name>
    <dbReference type="NCBI Taxonomy" id="7917"/>
    <lineage>
        <taxon>Eukaryota</taxon>
        <taxon>Metazoa</taxon>
        <taxon>Chordata</taxon>
        <taxon>Craniata</taxon>
        <taxon>Vertebrata</taxon>
        <taxon>Euteleostomi</taxon>
        <taxon>Actinopterygii</taxon>
        <taxon>Neopterygii</taxon>
        <taxon>Holostei</taxon>
        <taxon>Semionotiformes</taxon>
        <taxon>Lepisosteidae</taxon>
        <taxon>Atractosteus</taxon>
    </lineage>
</organism>
<comment type="caution">
    <text evidence="17">The sequence shown here is derived from an EMBL/GenBank/DDBJ whole genome shotgun (WGS) entry which is preliminary data.</text>
</comment>
<dbReference type="GO" id="GO:0003735">
    <property type="term" value="F:structural constituent of ribosome"/>
    <property type="evidence" value="ECO:0007669"/>
    <property type="project" value="InterPro"/>
</dbReference>
<dbReference type="GO" id="GO:0000775">
    <property type="term" value="C:chromosome, centromeric region"/>
    <property type="evidence" value="ECO:0007669"/>
    <property type="project" value="UniProtKB-SubCell"/>
</dbReference>
<feature type="non-terminal residue" evidence="17">
    <location>
        <position position="536"/>
    </location>
</feature>
<evidence type="ECO:0000256" key="5">
    <source>
        <dbReference type="ARBA" id="ARBA00008931"/>
    </source>
</evidence>
<keyword evidence="9" id="KW-0689">Ribosomal protein</keyword>
<reference evidence="17" key="1">
    <citation type="journal article" date="2021" name="Cell">
        <title>Tracing the genetic footprints of vertebrate landing in non-teleost ray-finned fishes.</title>
        <authorList>
            <person name="Bi X."/>
            <person name="Wang K."/>
            <person name="Yang L."/>
            <person name="Pan H."/>
            <person name="Jiang H."/>
            <person name="Wei Q."/>
            <person name="Fang M."/>
            <person name="Yu H."/>
            <person name="Zhu C."/>
            <person name="Cai Y."/>
            <person name="He Y."/>
            <person name="Gan X."/>
            <person name="Zeng H."/>
            <person name="Yu D."/>
            <person name="Zhu Y."/>
            <person name="Jiang H."/>
            <person name="Qiu Q."/>
            <person name="Yang H."/>
            <person name="Zhang Y.E."/>
            <person name="Wang W."/>
            <person name="Zhu M."/>
            <person name="He S."/>
            <person name="Zhang G."/>
        </authorList>
    </citation>
    <scope>NUCLEOTIDE SEQUENCE</scope>
    <source>
        <strain evidence="17">Allg_001</strain>
    </source>
</reference>
<keyword evidence="11" id="KW-0539">Nucleus</keyword>
<keyword evidence="18" id="KW-1185">Reference proteome</keyword>
<dbReference type="Pfam" id="PF13094">
    <property type="entry name" value="CENP-Q"/>
    <property type="match status" value="1"/>
</dbReference>
<feature type="region of interest" description="Disordered" evidence="16">
    <location>
        <begin position="512"/>
        <end position="536"/>
    </location>
</feature>
<proteinExistence type="inferred from homology"/>
<dbReference type="EMBL" id="JAAWVO010075072">
    <property type="protein sequence ID" value="MBN3325288.1"/>
    <property type="molecule type" value="Genomic_DNA"/>
</dbReference>
<keyword evidence="13" id="KW-0137">Centromere</keyword>
<protein>
    <recommendedName>
        <fullName evidence="6">Centromere protein Q</fullName>
    </recommendedName>
    <alternativeName>
        <fullName evidence="15">39S ribosomal protein L16, mitochondrial</fullName>
    </alternativeName>
    <alternativeName>
        <fullName evidence="14">Large ribosomal subunit protein uL16m</fullName>
    </alternativeName>
</protein>
<dbReference type="InterPro" id="IPR047873">
    <property type="entry name" value="Ribosomal_uL16"/>
</dbReference>
<keyword evidence="12" id="KW-0687">Ribonucleoprotein</keyword>
<evidence type="ECO:0000313" key="17">
    <source>
        <dbReference type="EMBL" id="MBN3325288.1"/>
    </source>
</evidence>
<keyword evidence="7" id="KW-0158">Chromosome</keyword>
<evidence type="ECO:0000256" key="10">
    <source>
        <dbReference type="ARBA" id="ARBA00023128"/>
    </source>
</evidence>
<dbReference type="Pfam" id="PF00252">
    <property type="entry name" value="Ribosomal_L16"/>
    <property type="match status" value="1"/>
</dbReference>
<gene>
    <name evidence="17" type="primary">Mrpl16</name>
    <name evidence="17" type="ORF">GTO95_0004486</name>
</gene>
<dbReference type="GO" id="GO:0005634">
    <property type="term" value="C:nucleus"/>
    <property type="evidence" value="ECO:0007669"/>
    <property type="project" value="UniProtKB-SubCell"/>
</dbReference>
<comment type="subcellular location">
    <subcellularLocation>
        <location evidence="3">Chromosome</location>
        <location evidence="3">Centromere</location>
    </subcellularLocation>
    <subcellularLocation>
        <location evidence="2">Mitochondrion</location>
    </subcellularLocation>
    <subcellularLocation>
        <location evidence="1">Nucleus</location>
    </subcellularLocation>
</comment>
<evidence type="ECO:0000256" key="8">
    <source>
        <dbReference type="ARBA" id="ARBA00022946"/>
    </source>
</evidence>
<evidence type="ECO:0000256" key="11">
    <source>
        <dbReference type="ARBA" id="ARBA00023242"/>
    </source>
</evidence>
<feature type="non-terminal residue" evidence="17">
    <location>
        <position position="1"/>
    </location>
</feature>
<dbReference type="InterPro" id="IPR025212">
    <property type="entry name" value="CAD_CENP-Q"/>
</dbReference>
<evidence type="ECO:0000256" key="7">
    <source>
        <dbReference type="ARBA" id="ARBA00022454"/>
    </source>
</evidence>
<evidence type="ECO:0000256" key="16">
    <source>
        <dbReference type="SAM" id="MobiDB-lite"/>
    </source>
</evidence>